<sequence length="803" mass="80657">MNVPSARRPVALAALIALLGISACGGGGGTNNATPTPAPGTTPAPTPTPTPAPAPTPTPTPTPTPETSPGPLITAQPANVVVLPGQSATFSGAASGSGAISYQWLRNGVEIGGATDASYTVASAGVSNNGSVYSVRARHAGGATESAAAMLTVKGSGILPFVGVTGEKDDFGVVASIQQPTGVAVDSAGNLYVGRHSTLFKIGSGGQRSDIKLPSYCDNQDMQADQAGNVYVLCHNAMVRFNPAGVPTLTVGDEGISGDVDGSAATARFSTLSALALDDKGNAYVADSGNGKVRRIDSNGTVTTLAGSGLYAVPRDGVGSGAGFNNLGAIAVDAQGNVVVSDGSALRKVTQAGVVTTLAGEVRTIGSADGAGASARFSKIINALAFDRSGNLIIADSMNHIIRKMSADGRVSTIAGLAGRKAYADGPAGSAAFNLPLDVNVDAGGNIYVADRDNNAIRKIGTDGTVSTVSGTSAVLRTSGYTDGPGMSARFHGNRGLATDAAGNVYVADAFNRVIRKISPSGVVGTAAGSPALSRRDGRGTGAGFIRPIGVTVGPDGSLYVIDAASTDKVDETDALRKVAPDGSVSTIAVPLDFNDGMLSDGSPPRLFFQALAADGLGNVYLTAVSDGAVCLGAPSACPSKTPRTTIRKISGAGAVSTLLTSETVYPGGLGRNRRPLSATALATDRAGNLFIADADNGVVLKMTPGGGVSTFTDSIGFANGTLLTVDQAGNLYLASRDTGYIRRIAPDGKTSVFTGDPKIGYRWPATFGSFALPLPWMYGLAVDAQGTVYVSVINGVVKVVTP</sequence>
<dbReference type="Pfam" id="PF01436">
    <property type="entry name" value="NHL"/>
    <property type="match status" value="1"/>
</dbReference>
<organism evidence="6 7">
    <name type="scientific">Massilia aquatica</name>
    <dbReference type="NCBI Taxonomy" id="2609000"/>
    <lineage>
        <taxon>Bacteria</taxon>
        <taxon>Pseudomonadati</taxon>
        <taxon>Pseudomonadota</taxon>
        <taxon>Betaproteobacteria</taxon>
        <taxon>Burkholderiales</taxon>
        <taxon>Oxalobacteraceae</taxon>
        <taxon>Telluria group</taxon>
        <taxon>Massilia</taxon>
    </lineage>
</organism>
<reference evidence="6 7" key="1">
    <citation type="submission" date="2019-09" db="EMBL/GenBank/DDBJ databases">
        <title>Taxonomy of Antarctic Massilia spp.: description of Massilia rubra sp. nov., Massilia aquatica sp. nov., Massilia mucilaginosa sp. nov., Massilia frigida sp. nov. isolated from streams, lakes and regoliths.</title>
        <authorList>
            <person name="Holochova P."/>
            <person name="Sedlacek I."/>
            <person name="Kralova S."/>
            <person name="Maslanova I."/>
            <person name="Busse H.-J."/>
            <person name="Stankova E."/>
            <person name="Vrbovska V."/>
            <person name="Kovarovic V."/>
            <person name="Bartak M."/>
            <person name="Svec P."/>
            <person name="Pantucek R."/>
        </authorList>
    </citation>
    <scope>NUCLEOTIDE SEQUENCE [LARGE SCALE GENOMIC DNA]</scope>
    <source>
        <strain evidence="6 7">CCM 8693</strain>
    </source>
</reference>
<dbReference type="PANTHER" id="PTHR13833">
    <property type="match status" value="1"/>
</dbReference>
<evidence type="ECO:0000256" key="3">
    <source>
        <dbReference type="SAM" id="MobiDB-lite"/>
    </source>
</evidence>
<feature type="signal peptide" evidence="4">
    <location>
        <begin position="1"/>
        <end position="25"/>
    </location>
</feature>
<dbReference type="Gene3D" id="2.60.40.10">
    <property type="entry name" value="Immunoglobulins"/>
    <property type="match status" value="1"/>
</dbReference>
<dbReference type="PROSITE" id="PS51257">
    <property type="entry name" value="PROKAR_LIPOPROTEIN"/>
    <property type="match status" value="1"/>
</dbReference>
<dbReference type="Proteomes" id="UP000819052">
    <property type="component" value="Unassembled WGS sequence"/>
</dbReference>
<feature type="region of interest" description="Disordered" evidence="3">
    <location>
        <begin position="30"/>
        <end position="73"/>
    </location>
</feature>
<dbReference type="SMART" id="SM00409">
    <property type="entry name" value="IG"/>
    <property type="match status" value="1"/>
</dbReference>
<feature type="compositionally biased region" description="Pro residues" evidence="3">
    <location>
        <begin position="36"/>
        <end position="68"/>
    </location>
</feature>
<evidence type="ECO:0000313" key="7">
    <source>
        <dbReference type="Proteomes" id="UP000819052"/>
    </source>
</evidence>
<accession>A0ABX0M1P1</accession>
<evidence type="ECO:0000256" key="2">
    <source>
        <dbReference type="PROSITE-ProRule" id="PRU00504"/>
    </source>
</evidence>
<evidence type="ECO:0000259" key="5">
    <source>
        <dbReference type="PROSITE" id="PS50835"/>
    </source>
</evidence>
<comment type="caution">
    <text evidence="6">The sequence shown here is derived from an EMBL/GenBank/DDBJ whole genome shotgun (WGS) entry which is preliminary data.</text>
</comment>
<feature type="domain" description="Ig-like" evidence="5">
    <location>
        <begin position="71"/>
        <end position="152"/>
    </location>
</feature>
<dbReference type="InterPro" id="IPR003599">
    <property type="entry name" value="Ig_sub"/>
</dbReference>
<proteinExistence type="predicted"/>
<name>A0ABX0M1P1_9BURK</name>
<evidence type="ECO:0000256" key="1">
    <source>
        <dbReference type="ARBA" id="ARBA00022737"/>
    </source>
</evidence>
<dbReference type="RefSeq" id="WP_167076863.1">
    <property type="nucleotide sequence ID" value="NZ_VVIW01000006.1"/>
</dbReference>
<dbReference type="SUPFAM" id="SSF48726">
    <property type="entry name" value="Immunoglobulin"/>
    <property type="match status" value="1"/>
</dbReference>
<dbReference type="PROSITE" id="PS50835">
    <property type="entry name" value="IG_LIKE"/>
    <property type="match status" value="1"/>
</dbReference>
<dbReference type="InterPro" id="IPR036179">
    <property type="entry name" value="Ig-like_dom_sf"/>
</dbReference>
<feature type="chain" id="PRO_5047150445" description="Ig-like domain-containing protein" evidence="4">
    <location>
        <begin position="26"/>
        <end position="803"/>
    </location>
</feature>
<gene>
    <name evidence="6" type="ORF">F1609_13000</name>
</gene>
<keyword evidence="1" id="KW-0677">Repeat</keyword>
<keyword evidence="4" id="KW-0732">Signal</keyword>
<dbReference type="PROSITE" id="PS51125">
    <property type="entry name" value="NHL"/>
    <property type="match status" value="1"/>
</dbReference>
<dbReference type="InterPro" id="IPR011042">
    <property type="entry name" value="6-blade_b-propeller_TolB-like"/>
</dbReference>
<feature type="repeat" description="NHL" evidence="2">
    <location>
        <begin position="429"/>
        <end position="463"/>
    </location>
</feature>
<dbReference type="Gene3D" id="2.40.10.500">
    <property type="match status" value="1"/>
</dbReference>
<dbReference type="Gene3D" id="2.120.10.30">
    <property type="entry name" value="TolB, C-terminal domain"/>
    <property type="match status" value="4"/>
</dbReference>
<dbReference type="SUPFAM" id="SSF101898">
    <property type="entry name" value="NHL repeat"/>
    <property type="match status" value="3"/>
</dbReference>
<keyword evidence="7" id="KW-1185">Reference proteome</keyword>
<evidence type="ECO:0000313" key="6">
    <source>
        <dbReference type="EMBL" id="NHZ41068.1"/>
    </source>
</evidence>
<protein>
    <recommendedName>
        <fullName evidence="5">Ig-like domain-containing protein</fullName>
    </recommendedName>
</protein>
<dbReference type="PANTHER" id="PTHR13833:SF71">
    <property type="entry name" value="NHL DOMAIN-CONTAINING PROTEIN"/>
    <property type="match status" value="1"/>
</dbReference>
<dbReference type="InterPro" id="IPR007110">
    <property type="entry name" value="Ig-like_dom"/>
</dbReference>
<evidence type="ECO:0000256" key="4">
    <source>
        <dbReference type="SAM" id="SignalP"/>
    </source>
</evidence>
<dbReference type="InterPro" id="IPR001258">
    <property type="entry name" value="NHL_repeat"/>
</dbReference>
<dbReference type="EMBL" id="VVIW01000006">
    <property type="protein sequence ID" value="NHZ41068.1"/>
    <property type="molecule type" value="Genomic_DNA"/>
</dbReference>
<dbReference type="InterPro" id="IPR013783">
    <property type="entry name" value="Ig-like_fold"/>
</dbReference>